<evidence type="ECO:0000256" key="5">
    <source>
        <dbReference type="ARBA" id="ARBA00022692"/>
    </source>
</evidence>
<name>A0ABS1DME5_9PROT</name>
<comment type="similarity">
    <text evidence="2">Belongs to the autoinducer-2 exporter (AI-2E) (TC 2.A.86) family.</text>
</comment>
<protein>
    <recommendedName>
        <fullName evidence="11">AI-2E family transporter</fullName>
    </recommendedName>
</protein>
<evidence type="ECO:0000256" key="2">
    <source>
        <dbReference type="ARBA" id="ARBA00009773"/>
    </source>
</evidence>
<feature type="transmembrane region" description="Helical" evidence="8">
    <location>
        <begin position="302"/>
        <end position="333"/>
    </location>
</feature>
<dbReference type="RefSeq" id="WP_200342917.1">
    <property type="nucleotide sequence ID" value="NZ_NRRL01000100.1"/>
</dbReference>
<dbReference type="Pfam" id="PF01594">
    <property type="entry name" value="AI-2E_transport"/>
    <property type="match status" value="1"/>
</dbReference>
<evidence type="ECO:0000256" key="3">
    <source>
        <dbReference type="ARBA" id="ARBA00022448"/>
    </source>
</evidence>
<dbReference type="EMBL" id="NRRL01000100">
    <property type="protein sequence ID" value="MBK1670550.1"/>
    <property type="molecule type" value="Genomic_DNA"/>
</dbReference>
<evidence type="ECO:0000256" key="6">
    <source>
        <dbReference type="ARBA" id="ARBA00022989"/>
    </source>
</evidence>
<accession>A0ABS1DME5</accession>
<evidence type="ECO:0000256" key="7">
    <source>
        <dbReference type="ARBA" id="ARBA00023136"/>
    </source>
</evidence>
<feature type="transmembrane region" description="Helical" evidence="8">
    <location>
        <begin position="264"/>
        <end position="282"/>
    </location>
</feature>
<comment type="caution">
    <text evidence="9">The sequence shown here is derived from an EMBL/GenBank/DDBJ whole genome shotgun (WGS) entry which is preliminary data.</text>
</comment>
<keyword evidence="3" id="KW-0813">Transport</keyword>
<feature type="transmembrane region" description="Helical" evidence="8">
    <location>
        <begin position="7"/>
        <end position="39"/>
    </location>
</feature>
<evidence type="ECO:0000256" key="8">
    <source>
        <dbReference type="SAM" id="Phobius"/>
    </source>
</evidence>
<dbReference type="PANTHER" id="PTHR21716">
    <property type="entry name" value="TRANSMEMBRANE PROTEIN"/>
    <property type="match status" value="1"/>
</dbReference>
<sequence>MSIRARIWLLAVVAFLGGLYLLSSILFPFVLGMVIAYMLDPLCDRLEARGFSRNGATALVVAVFGLVVVVVLSTAIPLVWSQTVDLIERAPEIRARAAELVQPLWADIEPYMTPEVRQRIEQAAATYAGTAAGWIGSAVQAVFSGSLAAFDILSTLLITPLVAFYLIRDWDRLVAAVDRRIPRPAVEIVRARAREIDATLAAWMRGVAMVATILGVFYAVSLTAIGLSYGLLIGLFAGAISFIPFVGAILGGVLALISAVFTFADPWMWLLTVGIFAVGQAAEGNVLTPRLVGRNVELHELWVIFALMAGGTLFGFTGVLLAIPVTASIGVLVRASDDYYLQSHLYDPAQHPDRGPGTPQDG</sequence>
<dbReference type="PANTHER" id="PTHR21716:SF53">
    <property type="entry name" value="PERMEASE PERM-RELATED"/>
    <property type="match status" value="1"/>
</dbReference>
<evidence type="ECO:0000256" key="4">
    <source>
        <dbReference type="ARBA" id="ARBA00022475"/>
    </source>
</evidence>
<gene>
    <name evidence="9" type="ORF">CKO28_21240</name>
</gene>
<feature type="transmembrane region" description="Helical" evidence="8">
    <location>
        <begin position="149"/>
        <end position="167"/>
    </location>
</feature>
<feature type="transmembrane region" description="Helical" evidence="8">
    <location>
        <begin position="231"/>
        <end position="257"/>
    </location>
</feature>
<dbReference type="InterPro" id="IPR002549">
    <property type="entry name" value="AI-2E-like"/>
</dbReference>
<evidence type="ECO:0000313" key="10">
    <source>
        <dbReference type="Proteomes" id="UP001296873"/>
    </source>
</evidence>
<feature type="transmembrane region" description="Helical" evidence="8">
    <location>
        <begin position="59"/>
        <end position="80"/>
    </location>
</feature>
<keyword evidence="6 8" id="KW-1133">Transmembrane helix</keyword>
<reference evidence="9 10" key="1">
    <citation type="journal article" date="2020" name="Microorganisms">
        <title>Osmotic Adaptation and Compatible Solute Biosynthesis of Phototrophic Bacteria as Revealed from Genome Analyses.</title>
        <authorList>
            <person name="Imhoff J.F."/>
            <person name="Rahn T."/>
            <person name="Kunzel S."/>
            <person name="Keller A."/>
            <person name="Neulinger S.C."/>
        </authorList>
    </citation>
    <scope>NUCLEOTIDE SEQUENCE [LARGE SCALE GENOMIC DNA]</scope>
    <source>
        <strain evidence="9 10">DSM 9895</strain>
    </source>
</reference>
<keyword evidence="10" id="KW-1185">Reference proteome</keyword>
<feature type="transmembrane region" description="Helical" evidence="8">
    <location>
        <begin position="202"/>
        <end position="225"/>
    </location>
</feature>
<evidence type="ECO:0000256" key="1">
    <source>
        <dbReference type="ARBA" id="ARBA00004651"/>
    </source>
</evidence>
<evidence type="ECO:0008006" key="11">
    <source>
        <dbReference type="Google" id="ProtNLM"/>
    </source>
</evidence>
<keyword evidence="7 8" id="KW-0472">Membrane</keyword>
<organism evidence="9 10">
    <name type="scientific">Rhodovibrio sodomensis</name>
    <dbReference type="NCBI Taxonomy" id="1088"/>
    <lineage>
        <taxon>Bacteria</taxon>
        <taxon>Pseudomonadati</taxon>
        <taxon>Pseudomonadota</taxon>
        <taxon>Alphaproteobacteria</taxon>
        <taxon>Rhodospirillales</taxon>
        <taxon>Rhodovibrionaceae</taxon>
        <taxon>Rhodovibrio</taxon>
    </lineage>
</organism>
<comment type="subcellular location">
    <subcellularLocation>
        <location evidence="1">Cell membrane</location>
        <topology evidence="1">Multi-pass membrane protein</topology>
    </subcellularLocation>
</comment>
<keyword evidence="5 8" id="KW-0812">Transmembrane</keyword>
<keyword evidence="4" id="KW-1003">Cell membrane</keyword>
<proteinExistence type="inferred from homology"/>
<evidence type="ECO:0000313" key="9">
    <source>
        <dbReference type="EMBL" id="MBK1670550.1"/>
    </source>
</evidence>
<dbReference type="Proteomes" id="UP001296873">
    <property type="component" value="Unassembled WGS sequence"/>
</dbReference>